<evidence type="ECO:0000313" key="2">
    <source>
        <dbReference type="Proteomes" id="UP000593972"/>
    </source>
</evidence>
<evidence type="ECO:0000313" key="1">
    <source>
        <dbReference type="EMBL" id="QOP56806.1"/>
    </source>
</evidence>
<dbReference type="Proteomes" id="UP000593972">
    <property type="component" value="Chromosome"/>
</dbReference>
<reference evidence="1 2" key="1">
    <citation type="submission" date="2020-03" db="EMBL/GenBank/DDBJ databases">
        <title>Complete genome sequence of Lactobacillus paracasei strain NFFJ04, isolated from animal feed.</title>
        <authorList>
            <person name="Jung J.Y."/>
        </authorList>
    </citation>
    <scope>NUCLEOTIDE SEQUENCE [LARGE SCALE GENOMIC DNA]</scope>
    <source>
        <strain evidence="1 2">NFFJ04</strain>
    </source>
</reference>
<organism evidence="1 2">
    <name type="scientific">Lacticaseibacillus paracasei</name>
    <name type="common">Lactobacillus paracasei</name>
    <dbReference type="NCBI Taxonomy" id="1597"/>
    <lineage>
        <taxon>Bacteria</taxon>
        <taxon>Bacillati</taxon>
        <taxon>Bacillota</taxon>
        <taxon>Bacilli</taxon>
        <taxon>Lactobacillales</taxon>
        <taxon>Lactobacillaceae</taxon>
        <taxon>Lacticaseibacillus</taxon>
    </lineage>
</organism>
<protein>
    <submittedName>
        <fullName evidence="1">Uncharacterized protein</fullName>
    </submittedName>
</protein>
<name>A0ABD7BWX3_LACPA</name>
<dbReference type="AlphaFoldDB" id="A0ABD7BWX3"/>
<sequence length="55" mass="6190">MLELKDEGILSDCGAKGGESNIFVRVFDKNVFLINLKFGFCLFSYRYPVRLPDGG</sequence>
<proteinExistence type="predicted"/>
<dbReference type="EMBL" id="CP050500">
    <property type="protein sequence ID" value="QOP56806.1"/>
    <property type="molecule type" value="Genomic_DNA"/>
</dbReference>
<accession>A0ABD7BWX3</accession>
<gene>
    <name evidence="1" type="ORF">HCJ88_14095</name>
</gene>